<evidence type="ECO:0000313" key="2">
    <source>
        <dbReference type="EMBL" id="KAK2948696.1"/>
    </source>
</evidence>
<reference evidence="2 3" key="1">
    <citation type="journal article" date="2022" name="bioRxiv">
        <title>Genomics of Preaxostyla Flagellates Illuminates Evolutionary Transitions and the Path Towards Mitochondrial Loss.</title>
        <authorList>
            <person name="Novak L.V.F."/>
            <person name="Treitli S.C."/>
            <person name="Pyrih J."/>
            <person name="Halakuc P."/>
            <person name="Pipaliya S.V."/>
            <person name="Vacek V."/>
            <person name="Brzon O."/>
            <person name="Soukal P."/>
            <person name="Eme L."/>
            <person name="Dacks J.B."/>
            <person name="Karnkowska A."/>
            <person name="Elias M."/>
            <person name="Hampl V."/>
        </authorList>
    </citation>
    <scope>NUCLEOTIDE SEQUENCE [LARGE SCALE GENOMIC DNA]</scope>
    <source>
        <strain evidence="2">NAU3</strain>
        <tissue evidence="2">Gut</tissue>
    </source>
</reference>
<protein>
    <submittedName>
        <fullName evidence="2">Uncharacterized protein</fullName>
    </submittedName>
</protein>
<sequence length="392" mass="42049">MGAADSKLAISTDSPCLDDKAVIFRSLVAAVKFQPALDVSLQAKAVKLLRSVDPQNRESADAFLNSIGRTTDESSTIFVQSIVILLSSPNRAVATTTMKILERMLVTCSRHSRLTLVNANLIPQLIASLNPLSLSFTEAVDLHINLVIIISNSIWLASPFGLRQLGIEDDNEQQAVHETVLKQVLAPSKQVSFAGTVGILSRQSRSIVATLTFSFAATLALLNSLHRKALIDDDNSEGSEDVVAELMAVLDPCSPSPPSPSHSPLPLPHHPHPPTPLCLSLTTHTLPLPSAAYLTIHTLPLPSASPSPPTPSHSPLPLPHHPHPPTPLCLSLTTHILPPISQSVSAAADEARCRISSLSPTTPHLIPRCPLTLSHTRLQPHSREGRDCSWLT</sequence>
<evidence type="ECO:0000256" key="1">
    <source>
        <dbReference type="SAM" id="MobiDB-lite"/>
    </source>
</evidence>
<gene>
    <name evidence="2" type="ORF">BLNAU_16334</name>
</gene>
<comment type="caution">
    <text evidence="2">The sequence shown here is derived from an EMBL/GenBank/DDBJ whole genome shotgun (WGS) entry which is preliminary data.</text>
</comment>
<dbReference type="EMBL" id="JARBJD010000170">
    <property type="protein sequence ID" value="KAK2948696.1"/>
    <property type="molecule type" value="Genomic_DNA"/>
</dbReference>
<keyword evidence="3" id="KW-1185">Reference proteome</keyword>
<feature type="region of interest" description="Disordered" evidence="1">
    <location>
        <begin position="250"/>
        <end position="269"/>
    </location>
</feature>
<proteinExistence type="predicted"/>
<name>A0ABQ9X8C4_9EUKA</name>
<dbReference type="Proteomes" id="UP001281761">
    <property type="component" value="Unassembled WGS sequence"/>
</dbReference>
<dbReference type="InterPro" id="IPR016024">
    <property type="entry name" value="ARM-type_fold"/>
</dbReference>
<feature type="compositionally biased region" description="Pro residues" evidence="1">
    <location>
        <begin position="254"/>
        <end position="269"/>
    </location>
</feature>
<dbReference type="SUPFAM" id="SSF48371">
    <property type="entry name" value="ARM repeat"/>
    <property type="match status" value="1"/>
</dbReference>
<evidence type="ECO:0000313" key="3">
    <source>
        <dbReference type="Proteomes" id="UP001281761"/>
    </source>
</evidence>
<organism evidence="2 3">
    <name type="scientific">Blattamonas nauphoetae</name>
    <dbReference type="NCBI Taxonomy" id="2049346"/>
    <lineage>
        <taxon>Eukaryota</taxon>
        <taxon>Metamonada</taxon>
        <taxon>Preaxostyla</taxon>
        <taxon>Oxymonadida</taxon>
        <taxon>Blattamonas</taxon>
    </lineage>
</organism>
<accession>A0ABQ9X8C4</accession>